<dbReference type="InterPro" id="IPR011335">
    <property type="entry name" value="Restrct_endonuc-II-like"/>
</dbReference>
<reference evidence="4" key="1">
    <citation type="journal article" date="2019" name="Int. J. Syst. Evol. Microbiol.">
        <title>The Global Catalogue of Microorganisms (GCM) 10K type strain sequencing project: providing services to taxonomists for standard genome sequencing and annotation.</title>
        <authorList>
            <consortium name="The Broad Institute Genomics Platform"/>
            <consortium name="The Broad Institute Genome Sequencing Center for Infectious Disease"/>
            <person name="Wu L."/>
            <person name="Ma J."/>
        </authorList>
    </citation>
    <scope>NUCLEOTIDE SEQUENCE [LARGE SCALE GENOMIC DNA]</scope>
    <source>
        <strain evidence="4">CCUG 53903</strain>
    </source>
</reference>
<evidence type="ECO:0000313" key="4">
    <source>
        <dbReference type="Proteomes" id="UP001596457"/>
    </source>
</evidence>
<keyword evidence="4" id="KW-1185">Reference proteome</keyword>
<dbReference type="RefSeq" id="WP_382200368.1">
    <property type="nucleotide sequence ID" value="NZ_JBHTBZ010000020.1"/>
</dbReference>
<dbReference type="InterPro" id="IPR011604">
    <property type="entry name" value="PDDEXK-like_dom_sf"/>
</dbReference>
<evidence type="ECO:0000313" key="3">
    <source>
        <dbReference type="EMBL" id="MFC7460789.1"/>
    </source>
</evidence>
<accession>A0ABW2SBA3</accession>
<dbReference type="EMBL" id="JBHTBZ010000020">
    <property type="protein sequence ID" value="MFC7460789.1"/>
    <property type="molecule type" value="Genomic_DNA"/>
</dbReference>
<evidence type="ECO:0000256" key="1">
    <source>
        <dbReference type="SAM" id="Coils"/>
    </source>
</evidence>
<dbReference type="InterPro" id="IPR019080">
    <property type="entry name" value="YqaJ_viral_recombinase"/>
</dbReference>
<sequence length="579" mass="62344">MKVQNVVQGSREWLQLRASVDGTASEAPAVMGASKYQTREGLLKQKATGITPEVDENQQRRFDAGHETEALFRPVAEDIIDDELYPCTGTIEVDGMVLLASFDGLTSDRTIGYEHKLSNQKLAADIKANGEPGPTYYWQMEHQLLVSGAEKILFATSDGTLQGATYCWYTSKPERRAALIAGWKQFKADLATYKPTAATPTVVAAPTESLPAVSVLMSGELAVKSNLPEFATALRAFIDKIPAKPETDQEFADTEAACKALKKAEDALEDAENSALAQMSSVEEMRRVVGDLRTLARTTRLAKEKLVSAQKDAIRERIVSDARKALTAHIAGLNESLGKPYMPDVPADFGAAIKGKRTIDSLKEATGVELARAKAAANEIATRIQVNLNFMRERAAKHAFLFADTASLVLKAADDLQAVVNSRIGEHDRQEAERLETERARIRAEEEARVRREAEARARAEQAAALAAAAPAPAPVAVAPAPVVTAPAPDVSPVTAVATAPAANNTVVPITRAASNKKLRLGEICEALGFSVTADFLGRLGFQPAETERAAKLYWADDLPRICQALINHLTAIGQRAAA</sequence>
<feature type="coiled-coil region" evidence="1">
    <location>
        <begin position="427"/>
        <end position="463"/>
    </location>
</feature>
<dbReference type="SUPFAM" id="SSF52980">
    <property type="entry name" value="Restriction endonuclease-like"/>
    <property type="match status" value="1"/>
</dbReference>
<dbReference type="Proteomes" id="UP001596457">
    <property type="component" value="Unassembled WGS sequence"/>
</dbReference>
<name>A0ABW2SBA3_9BURK</name>
<feature type="coiled-coil region" evidence="1">
    <location>
        <begin position="254"/>
        <end position="281"/>
    </location>
</feature>
<proteinExistence type="predicted"/>
<dbReference type="InterPro" id="IPR016889">
    <property type="entry name" value="UCP028503"/>
</dbReference>
<gene>
    <name evidence="3" type="ORF">ACFQU0_10145</name>
</gene>
<organism evidence="3 4">
    <name type="scientific">Hydrogenophaga defluvii</name>
    <dbReference type="NCBI Taxonomy" id="249410"/>
    <lineage>
        <taxon>Bacteria</taxon>
        <taxon>Pseudomonadati</taxon>
        <taxon>Pseudomonadota</taxon>
        <taxon>Betaproteobacteria</taxon>
        <taxon>Burkholderiales</taxon>
        <taxon>Comamonadaceae</taxon>
        <taxon>Hydrogenophaga</taxon>
    </lineage>
</organism>
<protein>
    <submittedName>
        <fullName evidence="3">YqaJ viral recombinase family protein</fullName>
    </submittedName>
</protein>
<dbReference type="Pfam" id="PF09588">
    <property type="entry name" value="YqaJ"/>
    <property type="match status" value="1"/>
</dbReference>
<feature type="domain" description="YqaJ viral recombinase" evidence="2">
    <location>
        <begin position="12"/>
        <end position="150"/>
    </location>
</feature>
<dbReference type="PIRSF" id="PIRSF028503">
    <property type="entry name" value="UCP028503"/>
    <property type="match status" value="1"/>
</dbReference>
<keyword evidence="1" id="KW-0175">Coiled coil</keyword>
<dbReference type="Gene3D" id="3.90.320.10">
    <property type="match status" value="1"/>
</dbReference>
<comment type="caution">
    <text evidence="3">The sequence shown here is derived from an EMBL/GenBank/DDBJ whole genome shotgun (WGS) entry which is preliminary data.</text>
</comment>
<evidence type="ECO:0000259" key="2">
    <source>
        <dbReference type="Pfam" id="PF09588"/>
    </source>
</evidence>